<keyword evidence="7" id="KW-1185">Reference proteome</keyword>
<name>A0A5N6U411_ASPAV</name>
<dbReference type="AlphaFoldDB" id="A0A5N6U411"/>
<dbReference type="EMBL" id="ML742041">
    <property type="protein sequence ID" value="KAE8153302.1"/>
    <property type="molecule type" value="Genomic_DNA"/>
</dbReference>
<dbReference type="Pfam" id="PF08240">
    <property type="entry name" value="ADH_N"/>
    <property type="match status" value="1"/>
</dbReference>
<protein>
    <submittedName>
        <fullName evidence="6">Chaperonin 10-like protein</fullName>
    </submittedName>
</protein>
<evidence type="ECO:0000256" key="2">
    <source>
        <dbReference type="ARBA" id="ARBA00022741"/>
    </source>
</evidence>
<gene>
    <name evidence="6" type="ORF">BDV25DRAFT_127369</name>
</gene>
<feature type="domain" description="Enoyl reductase (ER)" evidence="5">
    <location>
        <begin position="15"/>
        <end position="279"/>
    </location>
</feature>
<keyword evidence="2" id="KW-0547">Nucleotide-binding</keyword>
<evidence type="ECO:0000313" key="6">
    <source>
        <dbReference type="EMBL" id="KAE8153302.1"/>
    </source>
</evidence>
<proteinExistence type="inferred from homology"/>
<dbReference type="Gene3D" id="3.40.50.720">
    <property type="entry name" value="NAD(P)-binding Rossmann-like Domain"/>
    <property type="match status" value="1"/>
</dbReference>
<dbReference type="InterPro" id="IPR011032">
    <property type="entry name" value="GroES-like_sf"/>
</dbReference>
<keyword evidence="3" id="KW-0521">NADP</keyword>
<evidence type="ECO:0000259" key="5">
    <source>
        <dbReference type="SMART" id="SM00829"/>
    </source>
</evidence>
<dbReference type="PANTHER" id="PTHR45348">
    <property type="entry name" value="HYPOTHETICAL OXIDOREDUCTASE (EUROFUNG)"/>
    <property type="match status" value="1"/>
</dbReference>
<evidence type="ECO:0000313" key="7">
    <source>
        <dbReference type="Proteomes" id="UP000325780"/>
    </source>
</evidence>
<dbReference type="InterPro" id="IPR036291">
    <property type="entry name" value="NAD(P)-bd_dom_sf"/>
</dbReference>
<organism evidence="6 7">
    <name type="scientific">Aspergillus avenaceus</name>
    <dbReference type="NCBI Taxonomy" id="36643"/>
    <lineage>
        <taxon>Eukaryota</taxon>
        <taxon>Fungi</taxon>
        <taxon>Dikarya</taxon>
        <taxon>Ascomycota</taxon>
        <taxon>Pezizomycotina</taxon>
        <taxon>Eurotiomycetes</taxon>
        <taxon>Eurotiomycetidae</taxon>
        <taxon>Eurotiales</taxon>
        <taxon>Aspergillaceae</taxon>
        <taxon>Aspergillus</taxon>
        <taxon>Aspergillus subgen. Circumdati</taxon>
    </lineage>
</organism>
<dbReference type="SUPFAM" id="SSF51735">
    <property type="entry name" value="NAD(P)-binding Rossmann-fold domains"/>
    <property type="match status" value="1"/>
</dbReference>
<dbReference type="InterPro" id="IPR020843">
    <property type="entry name" value="ER"/>
</dbReference>
<comment type="similarity">
    <text evidence="1">Belongs to the zinc-containing alcohol dehydrogenase family.</text>
</comment>
<dbReference type="SUPFAM" id="SSF50129">
    <property type="entry name" value="GroES-like"/>
    <property type="match status" value="1"/>
</dbReference>
<dbReference type="SMART" id="SM00829">
    <property type="entry name" value="PKS_ER"/>
    <property type="match status" value="1"/>
</dbReference>
<dbReference type="InterPro" id="IPR013154">
    <property type="entry name" value="ADH-like_N"/>
</dbReference>
<reference evidence="6 7" key="1">
    <citation type="submission" date="2019-04" db="EMBL/GenBank/DDBJ databases">
        <title>Friends and foes A comparative genomics study of 23 Aspergillus species from section Flavi.</title>
        <authorList>
            <consortium name="DOE Joint Genome Institute"/>
            <person name="Kjaerbolling I."/>
            <person name="Vesth T."/>
            <person name="Frisvad J.C."/>
            <person name="Nybo J.L."/>
            <person name="Theobald S."/>
            <person name="Kildgaard S."/>
            <person name="Isbrandt T."/>
            <person name="Kuo A."/>
            <person name="Sato A."/>
            <person name="Lyhne E.K."/>
            <person name="Kogle M.E."/>
            <person name="Wiebenga A."/>
            <person name="Kun R.S."/>
            <person name="Lubbers R.J."/>
            <person name="Makela M.R."/>
            <person name="Barry K."/>
            <person name="Chovatia M."/>
            <person name="Clum A."/>
            <person name="Daum C."/>
            <person name="Haridas S."/>
            <person name="He G."/>
            <person name="LaButti K."/>
            <person name="Lipzen A."/>
            <person name="Mondo S."/>
            <person name="Riley R."/>
            <person name="Salamov A."/>
            <person name="Simmons B.A."/>
            <person name="Magnuson J.K."/>
            <person name="Henrissat B."/>
            <person name="Mortensen U.H."/>
            <person name="Larsen T.O."/>
            <person name="Devries R.P."/>
            <person name="Grigoriev I.V."/>
            <person name="Machida M."/>
            <person name="Baker S.E."/>
            <person name="Andersen M.R."/>
        </authorList>
    </citation>
    <scope>NUCLEOTIDE SEQUENCE [LARGE SCALE GENOMIC DNA]</scope>
    <source>
        <strain evidence="6 7">IBT 18842</strain>
    </source>
</reference>
<evidence type="ECO:0000256" key="1">
    <source>
        <dbReference type="ARBA" id="ARBA00008072"/>
    </source>
</evidence>
<dbReference type="GO" id="GO:0000166">
    <property type="term" value="F:nucleotide binding"/>
    <property type="evidence" value="ECO:0007669"/>
    <property type="project" value="UniProtKB-KW"/>
</dbReference>
<accession>A0A5N6U411</accession>
<dbReference type="Gene3D" id="3.90.180.10">
    <property type="entry name" value="Medium-chain alcohol dehydrogenases, catalytic domain"/>
    <property type="match status" value="1"/>
</dbReference>
<dbReference type="PANTHER" id="PTHR45348:SF6">
    <property type="entry name" value="TRANS-ENOYL REDUCTASE APDC"/>
    <property type="match status" value="1"/>
</dbReference>
<dbReference type="InterPro" id="IPR047122">
    <property type="entry name" value="Trans-enoyl_RdTase-like"/>
</dbReference>
<dbReference type="CDD" id="cd08249">
    <property type="entry name" value="enoyl_reductase_like"/>
    <property type="match status" value="1"/>
</dbReference>
<evidence type="ECO:0000256" key="4">
    <source>
        <dbReference type="ARBA" id="ARBA00023002"/>
    </source>
</evidence>
<evidence type="ECO:0000256" key="3">
    <source>
        <dbReference type="ARBA" id="ARBA00022857"/>
    </source>
</evidence>
<dbReference type="GO" id="GO:0016651">
    <property type="term" value="F:oxidoreductase activity, acting on NAD(P)H"/>
    <property type="evidence" value="ECO:0007669"/>
    <property type="project" value="InterPro"/>
</dbReference>
<sequence length="286" mass="30769">MQIPLTQHALVVEEGGRVSLQTTHRLPSLKPNMVLVKTHSVALNPHDVKTLDYYSESGYIPGRDFSGTVHAVGSSVSKSLEVGDRVCGAVSATGGFGAFAEFVAVCGDLLIKIPDFMSIDEAASLGVGTMTAGLALYHTWELPWPKLPASEGGMHVLVYGELLRLSGCIPITTCSPRNFPLVHARGAAKAFDYNSPTCVLDIRSYCGDTLGYILDCIADTGSSQICYEAMATKGGRYIALNILPKNISSRASIKTEVTNVQTTYGEPVDWKGWTIDARPQDYQFAC</sequence>
<dbReference type="Proteomes" id="UP000325780">
    <property type="component" value="Unassembled WGS sequence"/>
</dbReference>
<keyword evidence="4" id="KW-0560">Oxidoreductase</keyword>
<dbReference type="OrthoDB" id="48317at2759"/>